<feature type="compositionally biased region" description="Basic and acidic residues" evidence="1">
    <location>
        <begin position="836"/>
        <end position="846"/>
    </location>
</feature>
<feature type="region of interest" description="Disordered" evidence="1">
    <location>
        <begin position="806"/>
        <end position="939"/>
    </location>
</feature>
<dbReference type="Proteomes" id="UP000601435">
    <property type="component" value="Unassembled WGS sequence"/>
</dbReference>
<comment type="caution">
    <text evidence="3">The sequence shown here is derived from an EMBL/GenBank/DDBJ whole genome shotgun (WGS) entry which is preliminary data.</text>
</comment>
<evidence type="ECO:0000259" key="2">
    <source>
        <dbReference type="PROSITE" id="PS50878"/>
    </source>
</evidence>
<accession>A0A812U6C6</accession>
<reference evidence="3" key="1">
    <citation type="submission" date="2021-02" db="EMBL/GenBank/DDBJ databases">
        <authorList>
            <person name="Dougan E. K."/>
            <person name="Rhodes N."/>
            <person name="Thang M."/>
            <person name="Chan C."/>
        </authorList>
    </citation>
    <scope>NUCLEOTIDE SEQUENCE</scope>
</reference>
<evidence type="ECO:0000313" key="3">
    <source>
        <dbReference type="EMBL" id="CAE7556758.1"/>
    </source>
</evidence>
<dbReference type="EMBL" id="CAJNJA010026242">
    <property type="protein sequence ID" value="CAE7556758.1"/>
    <property type="molecule type" value="Genomic_DNA"/>
</dbReference>
<feature type="domain" description="Reverse transcriptase" evidence="2">
    <location>
        <begin position="292"/>
        <end position="643"/>
    </location>
</feature>
<keyword evidence="4" id="KW-1185">Reference proteome</keyword>
<dbReference type="AlphaFoldDB" id="A0A812U6C6"/>
<protein>
    <submittedName>
        <fullName evidence="3">Sec31 protein</fullName>
    </submittedName>
</protein>
<dbReference type="InterPro" id="IPR000477">
    <property type="entry name" value="RT_dom"/>
</dbReference>
<evidence type="ECO:0000256" key="1">
    <source>
        <dbReference type="SAM" id="MobiDB-lite"/>
    </source>
</evidence>
<sequence>MAAWGRTQSELPAGEVLARSAAQLDDATASALRGDYAWLEACLRRQPARNDRAWILTTGNQFCPKQPAMQQQLWPIVVSCLRQRLPEGLVQEVADTIFNMAPALWYQDYIMVLLPWLGPSEQLRFQQWFQEYERHQFLALPRGVEDAAQPPGETLDRHVLPRGSNVKYCDPFEVFEGQYRRRRLSRRQDMRPIVTAGQSLRTKSSLDATALDPQDTPHPRLDSLTQTTLKQFWDAKCDVRDALAATDNYSSPVILYIADCSLNAVRRVFPGVANGLRCWIRAWRSLLHFHGLDRQMRKSARARKLKQLEGLLREAQSSPSQGVLGLYRIIHRFKPKSSKRTIHFRNAAGQLLTAQEELQQLKHYLGALFQESDKPPVPDWYLHEGLMPTLGEVTSALTSLPCSKALPNGHAPAALWRHNVDALAPVVTHQLQHALGGKASHDSAEPAPDLSAACYVKGEYRNSLFDKRAGVQHRHFCGGMQVSFDLSKAYDRIPRDKLHQALTRIAAPPDLISAIMYIHDNASIVLERHGLTASVDLAAGIRQGCGLSPLLWLAFTLLLYDELLPLCPQEAITCFADDFHVHWTLATPRDFRNACQQILRIFDVFKRYGMSIAMDKTVILLAMKGPEVPGLLKEHVRWKGRDRVLVLPTEDGTLQLPIRNSHKYLGVHIGYHKFERTTLSARLKLSWIAFSRLHVFLKHPGIPVLRRLSLWRTYVWAILQYGLTSVGLDAWSVDKLRSQVAKQDPVAMLLAACSKRVEASEQAIGFEDRQQCTVNPAPYCGCVGIFSIALAPWMIQELREAAAELEREPSTAAGSARNCQGSEELVPDRNSVPARMEVDREKRLAEEQAGEAATTKWPRSHSKGDRKGDEPPEPEATLNPEPAGKGRAPSPTRPLQRRSRQGQEQRGQGSQQQQRQAWWGQQRRASDRNDRGYRQDRRVQDRETALQDLVVATGRLTLRIEDSLNVYGLDTSFMLFLQTRESEKGWTITKQLYSVAKEWNRQKAEDATVLTQPMRTVLLHCLLAALRDRLRSMETDTEICLKAKEMGLTDGTSYLYLRWNPTDHRYERGTQEPLAHAKAVEIVDYLVQLTSFPDTVGKFHPLRKLTESMESEVIPFALQIQNRTQEAHQMYCLMRRLCRNGCLHLVGATARPTQLGRSPLAVHIDQLLQAVQR</sequence>
<feature type="compositionally biased region" description="Basic and acidic residues" evidence="1">
    <location>
        <begin position="924"/>
        <end position="939"/>
    </location>
</feature>
<name>A0A812U6C6_9DINO</name>
<dbReference type="PANTHER" id="PTHR19446">
    <property type="entry name" value="REVERSE TRANSCRIPTASES"/>
    <property type="match status" value="1"/>
</dbReference>
<organism evidence="3 4">
    <name type="scientific">Symbiodinium necroappetens</name>
    <dbReference type="NCBI Taxonomy" id="1628268"/>
    <lineage>
        <taxon>Eukaryota</taxon>
        <taxon>Sar</taxon>
        <taxon>Alveolata</taxon>
        <taxon>Dinophyceae</taxon>
        <taxon>Suessiales</taxon>
        <taxon>Symbiodiniaceae</taxon>
        <taxon>Symbiodinium</taxon>
    </lineage>
</organism>
<dbReference type="OrthoDB" id="424543at2759"/>
<dbReference type="Pfam" id="PF00078">
    <property type="entry name" value="RVT_1"/>
    <property type="match status" value="1"/>
</dbReference>
<gene>
    <name evidence="3" type="primary">sec31</name>
    <name evidence="3" type="ORF">SNEC2469_LOCUS16065</name>
</gene>
<dbReference type="PROSITE" id="PS50878">
    <property type="entry name" value="RT_POL"/>
    <property type="match status" value="1"/>
</dbReference>
<evidence type="ECO:0000313" key="4">
    <source>
        <dbReference type="Proteomes" id="UP000601435"/>
    </source>
</evidence>
<proteinExistence type="predicted"/>
<feature type="compositionally biased region" description="Low complexity" evidence="1">
    <location>
        <begin position="902"/>
        <end position="923"/>
    </location>
</feature>